<gene>
    <name evidence="1" type="ORF">L6164_028846</name>
</gene>
<accession>A0ACB9L7T0</accession>
<dbReference type="EMBL" id="CM039437">
    <property type="protein sequence ID" value="KAI4305482.1"/>
    <property type="molecule type" value="Genomic_DNA"/>
</dbReference>
<reference evidence="1 2" key="1">
    <citation type="journal article" date="2022" name="DNA Res.">
        <title>Chromosomal-level genome assembly of the orchid tree Bauhinia variegata (Leguminosae; Cercidoideae) supports the allotetraploid origin hypothesis of Bauhinia.</title>
        <authorList>
            <person name="Zhong Y."/>
            <person name="Chen Y."/>
            <person name="Zheng D."/>
            <person name="Pang J."/>
            <person name="Liu Y."/>
            <person name="Luo S."/>
            <person name="Meng S."/>
            <person name="Qian L."/>
            <person name="Wei D."/>
            <person name="Dai S."/>
            <person name="Zhou R."/>
        </authorList>
    </citation>
    <scope>NUCLEOTIDE SEQUENCE [LARGE SCALE GENOMIC DNA]</scope>
    <source>
        <strain evidence="1">BV-YZ2020</strain>
    </source>
</reference>
<evidence type="ECO:0000313" key="1">
    <source>
        <dbReference type="EMBL" id="KAI4305482.1"/>
    </source>
</evidence>
<proteinExistence type="predicted"/>
<keyword evidence="2" id="KW-1185">Reference proteome</keyword>
<name>A0ACB9L7T0_BAUVA</name>
<sequence length="147" mass="16911">MVLPILLRLSPPHQRELVFPCVYSDGPAVMLIPNSYEFERKREHVVSAVECVMNQYGISAEESHKLLNKEIENAWKDINEECLKPNRLPTPVLHSIVNFSLVIELLHVDFQGRFTEAEQLKDHVAALFLDPIQIEQYDSKLAFFSHG</sequence>
<evidence type="ECO:0000313" key="2">
    <source>
        <dbReference type="Proteomes" id="UP000828941"/>
    </source>
</evidence>
<comment type="caution">
    <text evidence="1">The sequence shown here is derived from an EMBL/GenBank/DDBJ whole genome shotgun (WGS) entry which is preliminary data.</text>
</comment>
<organism evidence="1 2">
    <name type="scientific">Bauhinia variegata</name>
    <name type="common">Purple orchid tree</name>
    <name type="synonym">Phanera variegata</name>
    <dbReference type="NCBI Taxonomy" id="167791"/>
    <lineage>
        <taxon>Eukaryota</taxon>
        <taxon>Viridiplantae</taxon>
        <taxon>Streptophyta</taxon>
        <taxon>Embryophyta</taxon>
        <taxon>Tracheophyta</taxon>
        <taxon>Spermatophyta</taxon>
        <taxon>Magnoliopsida</taxon>
        <taxon>eudicotyledons</taxon>
        <taxon>Gunneridae</taxon>
        <taxon>Pentapetalae</taxon>
        <taxon>rosids</taxon>
        <taxon>fabids</taxon>
        <taxon>Fabales</taxon>
        <taxon>Fabaceae</taxon>
        <taxon>Cercidoideae</taxon>
        <taxon>Cercideae</taxon>
        <taxon>Bauhiniinae</taxon>
        <taxon>Bauhinia</taxon>
    </lineage>
</organism>
<dbReference type="Proteomes" id="UP000828941">
    <property type="component" value="Chromosome 12"/>
</dbReference>
<protein>
    <submittedName>
        <fullName evidence="1">Uncharacterized protein</fullName>
    </submittedName>
</protein>